<dbReference type="PROSITE" id="PS51123">
    <property type="entry name" value="OMPA_2"/>
    <property type="match status" value="1"/>
</dbReference>
<evidence type="ECO:0000256" key="9">
    <source>
        <dbReference type="PROSITE-ProRule" id="PRU00473"/>
    </source>
</evidence>
<dbReference type="InterPro" id="IPR006664">
    <property type="entry name" value="OMP_bac"/>
</dbReference>
<dbReference type="AlphaFoldDB" id="A0A1M6VZH9"/>
<keyword evidence="8" id="KW-0998">Cell outer membrane</keyword>
<dbReference type="OrthoDB" id="9815217at2"/>
<evidence type="ECO:0000256" key="5">
    <source>
        <dbReference type="ARBA" id="ARBA00022692"/>
    </source>
</evidence>
<evidence type="ECO:0000256" key="1">
    <source>
        <dbReference type="ARBA" id="ARBA00004162"/>
    </source>
</evidence>
<proteinExistence type="inferred from homology"/>
<organism evidence="13 14">
    <name type="scientific">Clostridium cavendishii DSM 21758</name>
    <dbReference type="NCBI Taxonomy" id="1121302"/>
    <lineage>
        <taxon>Bacteria</taxon>
        <taxon>Bacillati</taxon>
        <taxon>Bacillota</taxon>
        <taxon>Clostridia</taxon>
        <taxon>Eubacteriales</taxon>
        <taxon>Clostridiaceae</taxon>
        <taxon>Clostridium</taxon>
    </lineage>
</organism>
<dbReference type="STRING" id="1121302.SAMN02745163_04593"/>
<dbReference type="SUPFAM" id="SSF103088">
    <property type="entry name" value="OmpA-like"/>
    <property type="match status" value="1"/>
</dbReference>
<dbReference type="InterPro" id="IPR050330">
    <property type="entry name" value="Bact_OuterMem_StrucFunc"/>
</dbReference>
<dbReference type="PANTHER" id="PTHR30329">
    <property type="entry name" value="STATOR ELEMENT OF FLAGELLAR MOTOR COMPLEX"/>
    <property type="match status" value="1"/>
</dbReference>
<keyword evidence="7 9" id="KW-0472">Membrane</keyword>
<comment type="similarity">
    <text evidence="3">Belongs to the MotB family.</text>
</comment>
<dbReference type="GO" id="GO:0009279">
    <property type="term" value="C:cell outer membrane"/>
    <property type="evidence" value="ECO:0007669"/>
    <property type="project" value="UniProtKB-SubCell"/>
</dbReference>
<protein>
    <submittedName>
        <fullName evidence="13">Chemotaxis protein MotB</fullName>
    </submittedName>
</protein>
<dbReference type="CDD" id="cd07185">
    <property type="entry name" value="OmpA_C-like"/>
    <property type="match status" value="1"/>
</dbReference>
<feature type="domain" description="OmpA-like" evidence="12">
    <location>
        <begin position="119"/>
        <end position="240"/>
    </location>
</feature>
<dbReference type="PRINTS" id="PR01021">
    <property type="entry name" value="OMPADOMAIN"/>
</dbReference>
<dbReference type="Pfam" id="PF13677">
    <property type="entry name" value="MotB_plug"/>
    <property type="match status" value="1"/>
</dbReference>
<dbReference type="RefSeq" id="WP_072993965.1">
    <property type="nucleotide sequence ID" value="NZ_FQZB01000044.1"/>
</dbReference>
<evidence type="ECO:0000259" key="12">
    <source>
        <dbReference type="PROSITE" id="PS51123"/>
    </source>
</evidence>
<keyword evidence="10" id="KW-0175">Coiled coil</keyword>
<evidence type="ECO:0000256" key="4">
    <source>
        <dbReference type="ARBA" id="ARBA00022475"/>
    </source>
</evidence>
<dbReference type="Pfam" id="PF00691">
    <property type="entry name" value="OmpA"/>
    <property type="match status" value="1"/>
</dbReference>
<keyword evidence="4" id="KW-1003">Cell membrane</keyword>
<evidence type="ECO:0000313" key="14">
    <source>
        <dbReference type="Proteomes" id="UP000184310"/>
    </source>
</evidence>
<evidence type="ECO:0000256" key="8">
    <source>
        <dbReference type="ARBA" id="ARBA00023237"/>
    </source>
</evidence>
<evidence type="ECO:0000313" key="13">
    <source>
        <dbReference type="EMBL" id="SHK86857.1"/>
    </source>
</evidence>
<feature type="transmembrane region" description="Helical" evidence="11">
    <location>
        <begin position="20"/>
        <end position="38"/>
    </location>
</feature>
<evidence type="ECO:0000256" key="11">
    <source>
        <dbReference type="SAM" id="Phobius"/>
    </source>
</evidence>
<reference evidence="13 14" key="1">
    <citation type="submission" date="2016-11" db="EMBL/GenBank/DDBJ databases">
        <authorList>
            <person name="Jaros S."/>
            <person name="Januszkiewicz K."/>
            <person name="Wedrychowicz H."/>
        </authorList>
    </citation>
    <scope>NUCLEOTIDE SEQUENCE [LARGE SCALE GENOMIC DNA]</scope>
    <source>
        <strain evidence="13 14">DSM 21758</strain>
    </source>
</reference>
<evidence type="ECO:0000256" key="3">
    <source>
        <dbReference type="ARBA" id="ARBA00008914"/>
    </source>
</evidence>
<accession>A0A1M6VZH9</accession>
<dbReference type="EMBL" id="FQZB01000044">
    <property type="protein sequence ID" value="SHK86857.1"/>
    <property type="molecule type" value="Genomic_DNA"/>
</dbReference>
<keyword evidence="5 11" id="KW-0812">Transmembrane</keyword>
<dbReference type="PANTHER" id="PTHR30329:SF21">
    <property type="entry name" value="LIPOPROTEIN YIAD-RELATED"/>
    <property type="match status" value="1"/>
</dbReference>
<dbReference type="InterPro" id="IPR025713">
    <property type="entry name" value="MotB-like_N_dom"/>
</dbReference>
<sequence length="249" mass="27726">MKKKKEPDKPANHERWLVSYADFMTLLMIFFVVMYAMSNIDSTKYKQMSDSLRVAMGGGKTVVGTNEAANIQEAKPEVKPAEETEEQKEEKKLEQVKKEVDGYINTNQLTGSVVTSIEERGLVISFEDNIFFDSGKADIKDGVRTKLDSVATILKKIDNYVRVEGHTDNLPINTAMFQSNYQLSAMRAANVVEYLVVKDGMNGAKLSSVGYGEHRPVASNDTEANRSKNRRVDVVILNSNLSASESVSK</sequence>
<evidence type="ECO:0000256" key="6">
    <source>
        <dbReference type="ARBA" id="ARBA00022989"/>
    </source>
</evidence>
<dbReference type="Proteomes" id="UP000184310">
    <property type="component" value="Unassembled WGS sequence"/>
</dbReference>
<comment type="subcellular location">
    <subcellularLocation>
        <location evidence="1">Cell membrane</location>
        <topology evidence="1">Single-pass membrane protein</topology>
    </subcellularLocation>
    <subcellularLocation>
        <location evidence="2">Cell outer membrane</location>
    </subcellularLocation>
</comment>
<keyword evidence="14" id="KW-1185">Reference proteome</keyword>
<evidence type="ECO:0000256" key="2">
    <source>
        <dbReference type="ARBA" id="ARBA00004442"/>
    </source>
</evidence>
<dbReference type="InterPro" id="IPR036737">
    <property type="entry name" value="OmpA-like_sf"/>
</dbReference>
<evidence type="ECO:0000256" key="10">
    <source>
        <dbReference type="SAM" id="Coils"/>
    </source>
</evidence>
<gene>
    <name evidence="13" type="ORF">SAMN02745163_04593</name>
</gene>
<dbReference type="InterPro" id="IPR006665">
    <property type="entry name" value="OmpA-like"/>
</dbReference>
<name>A0A1M6VZH9_9CLOT</name>
<dbReference type="GO" id="GO:0005886">
    <property type="term" value="C:plasma membrane"/>
    <property type="evidence" value="ECO:0007669"/>
    <property type="project" value="UniProtKB-SubCell"/>
</dbReference>
<dbReference type="Gene3D" id="3.30.1330.60">
    <property type="entry name" value="OmpA-like domain"/>
    <property type="match status" value="1"/>
</dbReference>
<keyword evidence="6 11" id="KW-1133">Transmembrane helix</keyword>
<evidence type="ECO:0000256" key="7">
    <source>
        <dbReference type="ARBA" id="ARBA00023136"/>
    </source>
</evidence>
<feature type="coiled-coil region" evidence="10">
    <location>
        <begin position="79"/>
        <end position="106"/>
    </location>
</feature>